<name>A0A3L6G8G5_MAIZE</name>
<dbReference type="AlphaFoldDB" id="A0A3L6G8G5"/>
<protein>
    <submittedName>
        <fullName evidence="1">Uncharacterized protein</fullName>
    </submittedName>
</protein>
<organism evidence="1">
    <name type="scientific">Zea mays</name>
    <name type="common">Maize</name>
    <dbReference type="NCBI Taxonomy" id="4577"/>
    <lineage>
        <taxon>Eukaryota</taxon>
        <taxon>Viridiplantae</taxon>
        <taxon>Streptophyta</taxon>
        <taxon>Embryophyta</taxon>
        <taxon>Tracheophyta</taxon>
        <taxon>Spermatophyta</taxon>
        <taxon>Magnoliopsida</taxon>
        <taxon>Liliopsida</taxon>
        <taxon>Poales</taxon>
        <taxon>Poaceae</taxon>
        <taxon>PACMAD clade</taxon>
        <taxon>Panicoideae</taxon>
        <taxon>Andropogonodae</taxon>
        <taxon>Andropogoneae</taxon>
        <taxon>Tripsacinae</taxon>
        <taxon>Zea</taxon>
    </lineage>
</organism>
<dbReference type="EMBL" id="NCVQ01000002">
    <property type="protein sequence ID" value="PWZ44887.1"/>
    <property type="molecule type" value="Genomic_DNA"/>
</dbReference>
<accession>A0A3L6G8G5</accession>
<evidence type="ECO:0000313" key="1">
    <source>
        <dbReference type="EMBL" id="PWZ44887.1"/>
    </source>
</evidence>
<proteinExistence type="predicted"/>
<sequence length="22" mass="2557">MEGQQKLRPCLVPLVIRLNFSD</sequence>
<reference evidence="1" key="1">
    <citation type="journal article" date="2018" name="Nat. Genet.">
        <title>Extensive intraspecific gene order and gene structural variations between Mo17 and other maize genomes.</title>
        <authorList>
            <person name="Sun S."/>
            <person name="Zhou Y."/>
            <person name="Chen J."/>
            <person name="Shi J."/>
            <person name="Zhao H."/>
            <person name="Zhao H."/>
            <person name="Song W."/>
            <person name="Zhang M."/>
            <person name="Cui Y."/>
            <person name="Dong X."/>
            <person name="Liu H."/>
            <person name="Ma X."/>
            <person name="Jiao Y."/>
            <person name="Wang B."/>
            <person name="Wei X."/>
            <person name="Stein J.C."/>
            <person name="Glaubitz J.C."/>
            <person name="Lu F."/>
            <person name="Yu G."/>
            <person name="Liang C."/>
            <person name="Fengler K."/>
            <person name="Li B."/>
            <person name="Rafalski A."/>
            <person name="Schnable P.S."/>
            <person name="Ware D.H."/>
            <person name="Buckler E.S."/>
            <person name="Lai J."/>
        </authorList>
    </citation>
    <scope>NUCLEOTIDE SEQUENCE [LARGE SCALE GENOMIC DNA]</scope>
    <source>
        <tissue evidence="1">Seedling</tissue>
    </source>
</reference>
<comment type="caution">
    <text evidence="1">The sequence shown here is derived from an EMBL/GenBank/DDBJ whole genome shotgun (WGS) entry which is preliminary data.</text>
</comment>
<dbReference type="Proteomes" id="UP000251960">
    <property type="component" value="Chromosome 10"/>
</dbReference>
<gene>
    <name evidence="1" type="ORF">Zm00014a_024645</name>
</gene>